<reference evidence="1 2" key="1">
    <citation type="journal article" date="2010" name="J. Bacteriol.">
        <title>The genome of the amoeba symbiont 'Candidatus Amoebophilus asiaticus' reveals common mechanisms for host cell interaction among amoeba-associated bacteria.</title>
        <authorList>
            <person name="Schmitz-Esser S."/>
            <person name="Tischler P."/>
            <person name="Arnold R."/>
            <person name="Montanaro J."/>
            <person name="Wagner M."/>
            <person name="Rattei T."/>
            <person name="Horn M."/>
        </authorList>
    </citation>
    <scope>NUCLEOTIDE SEQUENCE [LARGE SCALE GENOMIC DNA]</scope>
    <source>
        <strain evidence="1 2">5a2</strain>
    </source>
</reference>
<dbReference type="Proteomes" id="UP000001227">
    <property type="component" value="Chromosome"/>
</dbReference>
<keyword evidence="2" id="KW-1185">Reference proteome</keyword>
<dbReference type="EMBL" id="CP001102">
    <property type="protein sequence ID" value="ACP20928.1"/>
    <property type="molecule type" value="Genomic_DNA"/>
</dbReference>
<evidence type="ECO:0000313" key="1">
    <source>
        <dbReference type="EMBL" id="ACP20928.1"/>
    </source>
</evidence>
<protein>
    <submittedName>
        <fullName evidence="1">Uncharacterized protein</fullName>
    </submittedName>
</protein>
<accession>C3L4L0</accession>
<organism evidence="1 2">
    <name type="scientific">Amoebophilus asiaticus (strain 5a2)</name>
    <dbReference type="NCBI Taxonomy" id="452471"/>
    <lineage>
        <taxon>Bacteria</taxon>
        <taxon>Pseudomonadati</taxon>
        <taxon>Bacteroidota</taxon>
        <taxon>Cytophagia</taxon>
        <taxon>Cytophagales</taxon>
        <taxon>Amoebophilaceae</taxon>
        <taxon>Candidatus Amoebophilus</taxon>
    </lineage>
</organism>
<evidence type="ECO:0000313" key="2">
    <source>
        <dbReference type="Proteomes" id="UP000001227"/>
    </source>
</evidence>
<gene>
    <name evidence="1" type="ordered locus">Aasi_1614</name>
</gene>
<dbReference type="STRING" id="452471.Aasi_1614"/>
<dbReference type="HOGENOM" id="CLU_3163889_0_0_10"/>
<proteinExistence type="predicted"/>
<dbReference type="KEGG" id="aas:Aasi_1614"/>
<name>C3L4L0_AMOA5</name>
<sequence>MVEFEISKTNDMSKDISAQVYDLDSLSIDGCQLMCIKLDITTNQKAN</sequence>
<dbReference type="AlphaFoldDB" id="C3L4L0"/>